<dbReference type="GO" id="GO:0009089">
    <property type="term" value="P:lysine biosynthetic process via diaminopimelate"/>
    <property type="evidence" value="ECO:0007669"/>
    <property type="project" value="UniProtKB-UniRule"/>
</dbReference>
<evidence type="ECO:0000313" key="10">
    <source>
        <dbReference type="EMBL" id="BDE05808.1"/>
    </source>
</evidence>
<comment type="caution">
    <text evidence="8">Lacks conserved residue(s) required for the propagation of feature annotation.</text>
</comment>
<gene>
    <name evidence="8" type="primary">dapF</name>
    <name evidence="10" type="ORF">WPS_10840</name>
</gene>
<keyword evidence="5 8" id="KW-0457">Lysine biosynthesis</keyword>
<dbReference type="GO" id="GO:0005829">
    <property type="term" value="C:cytosol"/>
    <property type="evidence" value="ECO:0007669"/>
    <property type="project" value="TreeGrafter"/>
</dbReference>
<dbReference type="EC" id="5.1.1.7" evidence="3 8"/>
<feature type="binding site" evidence="8">
    <location>
        <position position="15"/>
    </location>
    <ligand>
        <name>substrate</name>
    </ligand>
</feature>
<keyword evidence="11" id="KW-1185">Reference proteome</keyword>
<feature type="binding site" evidence="8">
    <location>
        <position position="67"/>
    </location>
    <ligand>
        <name>substrate</name>
    </ligand>
</feature>
<dbReference type="PROSITE" id="PS01326">
    <property type="entry name" value="DAP_EPIMERASE"/>
    <property type="match status" value="1"/>
</dbReference>
<organism evidence="10 11">
    <name type="scientific">Vulcanimicrobium alpinum</name>
    <dbReference type="NCBI Taxonomy" id="3016050"/>
    <lineage>
        <taxon>Bacteria</taxon>
        <taxon>Bacillati</taxon>
        <taxon>Vulcanimicrobiota</taxon>
        <taxon>Vulcanimicrobiia</taxon>
        <taxon>Vulcanimicrobiales</taxon>
        <taxon>Vulcanimicrobiaceae</taxon>
        <taxon>Vulcanimicrobium</taxon>
    </lineage>
</organism>
<dbReference type="InterPro" id="IPR018510">
    <property type="entry name" value="DAP_epimerase_AS"/>
</dbReference>
<feature type="binding site" evidence="8">
    <location>
        <begin position="200"/>
        <end position="201"/>
    </location>
    <ligand>
        <name>substrate</name>
    </ligand>
</feature>
<evidence type="ECO:0000313" key="11">
    <source>
        <dbReference type="Proteomes" id="UP001317532"/>
    </source>
</evidence>
<comment type="subcellular location">
    <subcellularLocation>
        <location evidence="8">Cytoplasm</location>
    </subcellularLocation>
</comment>
<sequence length="265" mass="28019">MTIAVPIVKTNGTGNDFVIVDERVAPLDDPVAFARRICARDDGGLGADGVLLVGSSQHFDARMRVINADGSEAEMCGNGMRCVARYLDEHDGIGAATVETLAGPIGTRIIERAPYRIAVEMAEPRIGDRIVLARGDGGAFDDVTPVDVGNPHVVIVVDDFRDIDLAVDGARIERDPRFPHGTNVHFVALRGERIDVVHWERGAGATQACGTGAVAVAAVLMASGRAASPVMLHVPGGLLEVAWTPGTRPTLVGDAVREFERTVSI</sequence>
<comment type="subunit">
    <text evidence="8">Homodimer.</text>
</comment>
<feature type="active site" description="Proton acceptor" evidence="8">
    <location>
        <position position="209"/>
    </location>
</feature>
<feature type="binding site" evidence="8">
    <location>
        <begin position="210"/>
        <end position="211"/>
    </location>
    <ligand>
        <name>substrate</name>
    </ligand>
</feature>
<comment type="catalytic activity">
    <reaction evidence="7 8">
        <text>(2S,6S)-2,6-diaminopimelate = meso-2,6-diaminopimelate</text>
        <dbReference type="Rhea" id="RHEA:15393"/>
        <dbReference type="ChEBI" id="CHEBI:57609"/>
        <dbReference type="ChEBI" id="CHEBI:57791"/>
        <dbReference type="EC" id="5.1.1.7"/>
    </reaction>
</comment>
<dbReference type="PANTHER" id="PTHR31689">
    <property type="entry name" value="DIAMINOPIMELATE EPIMERASE, CHLOROPLASTIC"/>
    <property type="match status" value="1"/>
</dbReference>
<comment type="function">
    <text evidence="8">Catalyzes the stereoinversion of LL-2,6-diaminopimelate (L,L-DAP) to meso-diaminopimelate (meso-DAP), a precursor of L-lysine and an essential component of the bacterial peptidoglycan.</text>
</comment>
<feature type="binding site" evidence="8">
    <location>
        <begin position="77"/>
        <end position="78"/>
    </location>
    <ligand>
        <name>substrate</name>
    </ligand>
</feature>
<evidence type="ECO:0000256" key="2">
    <source>
        <dbReference type="ARBA" id="ARBA00010219"/>
    </source>
</evidence>
<feature type="site" description="Could be important to modulate the pK values of the two catalytic cysteine residues" evidence="8">
    <location>
        <position position="200"/>
    </location>
</feature>
<dbReference type="EMBL" id="AP025523">
    <property type="protein sequence ID" value="BDE05808.1"/>
    <property type="molecule type" value="Genomic_DNA"/>
</dbReference>
<evidence type="ECO:0000256" key="3">
    <source>
        <dbReference type="ARBA" id="ARBA00013080"/>
    </source>
</evidence>
<dbReference type="NCBIfam" id="TIGR00652">
    <property type="entry name" value="DapF"/>
    <property type="match status" value="1"/>
</dbReference>
<dbReference type="Proteomes" id="UP001317532">
    <property type="component" value="Chromosome"/>
</dbReference>
<feature type="binding site" evidence="8">
    <location>
        <position position="183"/>
    </location>
    <ligand>
        <name>substrate</name>
    </ligand>
</feature>
<dbReference type="PANTHER" id="PTHR31689:SF0">
    <property type="entry name" value="DIAMINOPIMELATE EPIMERASE"/>
    <property type="match status" value="1"/>
</dbReference>
<dbReference type="GO" id="GO:0008837">
    <property type="term" value="F:diaminopimelate epimerase activity"/>
    <property type="evidence" value="ECO:0007669"/>
    <property type="project" value="UniProtKB-UniRule"/>
</dbReference>
<feature type="active site" description="Proton donor" evidence="8">
    <location>
        <position position="76"/>
    </location>
</feature>
<evidence type="ECO:0000256" key="5">
    <source>
        <dbReference type="ARBA" id="ARBA00023154"/>
    </source>
</evidence>
<feature type="site" description="Could be important to modulate the pK values of the two catalytic cysteine residues" evidence="8">
    <location>
        <position position="152"/>
    </location>
</feature>
<evidence type="ECO:0000256" key="7">
    <source>
        <dbReference type="ARBA" id="ARBA00051712"/>
    </source>
</evidence>
<evidence type="ECO:0000256" key="1">
    <source>
        <dbReference type="ARBA" id="ARBA00005196"/>
    </source>
</evidence>
<comment type="similarity">
    <text evidence="2 8">Belongs to the diaminopimelate epimerase family.</text>
</comment>
<dbReference type="AlphaFoldDB" id="A0AAN1XUN3"/>
<feature type="binding site" evidence="8">
    <location>
        <position position="150"/>
    </location>
    <ligand>
        <name>substrate</name>
    </ligand>
</feature>
<dbReference type="HAMAP" id="MF_00197">
    <property type="entry name" value="DAP_epimerase"/>
    <property type="match status" value="1"/>
</dbReference>
<keyword evidence="8" id="KW-0963">Cytoplasm</keyword>
<dbReference type="Gene3D" id="3.10.310.10">
    <property type="entry name" value="Diaminopimelate Epimerase, Chain A, domain 1"/>
    <property type="match status" value="2"/>
</dbReference>
<keyword evidence="4 8" id="KW-0028">Amino-acid biosynthesis</keyword>
<evidence type="ECO:0000256" key="6">
    <source>
        <dbReference type="ARBA" id="ARBA00023235"/>
    </source>
</evidence>
<accession>A0AAN1XUN3</accession>
<dbReference type="KEGG" id="vab:WPS_10840"/>
<evidence type="ECO:0000256" key="8">
    <source>
        <dbReference type="HAMAP-Rule" id="MF_00197"/>
    </source>
</evidence>
<name>A0AAN1XUN3_UNVUL</name>
<reference evidence="10 11" key="1">
    <citation type="journal article" date="2022" name="ISME Commun">
        <title>Vulcanimicrobium alpinus gen. nov. sp. nov., the first cultivated representative of the candidate phylum 'Eremiobacterota', is a metabolically versatile aerobic anoxygenic phototroph.</title>
        <authorList>
            <person name="Yabe S."/>
            <person name="Muto K."/>
            <person name="Abe K."/>
            <person name="Yokota A."/>
            <person name="Staudigel H."/>
            <person name="Tebo B.M."/>
        </authorList>
    </citation>
    <scope>NUCLEOTIDE SEQUENCE [LARGE SCALE GENOMIC DNA]</scope>
    <source>
        <strain evidence="10 11">WC8-2</strain>
    </source>
</reference>
<dbReference type="RefSeq" id="WP_317996830.1">
    <property type="nucleotide sequence ID" value="NZ_AP025523.1"/>
</dbReference>
<evidence type="ECO:0000256" key="9">
    <source>
        <dbReference type="PROSITE-ProRule" id="PRU10125"/>
    </source>
</evidence>
<proteinExistence type="inferred from homology"/>
<evidence type="ECO:0000256" key="4">
    <source>
        <dbReference type="ARBA" id="ARBA00022605"/>
    </source>
</evidence>
<protein>
    <recommendedName>
        <fullName evidence="3 8">Diaminopimelate epimerase</fullName>
        <shortName evidence="8">DAP epimerase</shortName>
        <ecNumber evidence="3 8">5.1.1.7</ecNumber>
    </recommendedName>
    <alternativeName>
        <fullName evidence="8">PLP-independent amino acid racemase</fullName>
    </alternativeName>
</protein>
<keyword evidence="6 8" id="KW-0413">Isomerase</keyword>
<comment type="pathway">
    <text evidence="1 8">Amino-acid biosynthesis; L-lysine biosynthesis via DAP pathway; DL-2,6-diaminopimelate from LL-2,6-diaminopimelate: step 1/1.</text>
</comment>
<dbReference type="SUPFAM" id="SSF54506">
    <property type="entry name" value="Diaminopimelate epimerase-like"/>
    <property type="match status" value="2"/>
</dbReference>
<dbReference type="Pfam" id="PF01678">
    <property type="entry name" value="DAP_epimerase"/>
    <property type="match status" value="2"/>
</dbReference>
<dbReference type="InterPro" id="IPR001653">
    <property type="entry name" value="DAP_epimerase_DapF"/>
</dbReference>
<feature type="active site" evidence="9">
    <location>
        <position position="76"/>
    </location>
</feature>